<dbReference type="PANTHER" id="PTHR43436">
    <property type="entry name" value="ARAC-FAMILY TRANSCRIPTIONAL REGULATOR"/>
    <property type="match status" value="1"/>
</dbReference>
<evidence type="ECO:0000313" key="6">
    <source>
        <dbReference type="Proteomes" id="UP000066995"/>
    </source>
</evidence>
<evidence type="ECO:0000256" key="1">
    <source>
        <dbReference type="ARBA" id="ARBA00023015"/>
    </source>
</evidence>
<dbReference type="Pfam" id="PF06719">
    <property type="entry name" value="AraC_N"/>
    <property type="match status" value="1"/>
</dbReference>
<name>W0QE46_9PAST</name>
<dbReference type="GO" id="GO:0003700">
    <property type="term" value="F:DNA-binding transcription factor activity"/>
    <property type="evidence" value="ECO:0007669"/>
    <property type="project" value="InterPro"/>
</dbReference>
<gene>
    <name evidence="5" type="ORF">X808_16200</name>
</gene>
<keyword evidence="3" id="KW-0804">Transcription</keyword>
<evidence type="ECO:0000256" key="3">
    <source>
        <dbReference type="ARBA" id="ARBA00023163"/>
    </source>
</evidence>
<dbReference type="InterPro" id="IPR018062">
    <property type="entry name" value="HTH_AraC-typ_CS"/>
</dbReference>
<dbReference type="PATRIC" id="fig|1433287.3.peg.1620"/>
<accession>W0QE46</accession>
<dbReference type="InterPro" id="IPR009057">
    <property type="entry name" value="Homeodomain-like_sf"/>
</dbReference>
<keyword evidence="2" id="KW-0238">DNA-binding</keyword>
<proteinExistence type="predicted"/>
<sequence length="285" mass="32315">MQHSKDIIHSLFTLAPKNEIWRAPIKGLTIHAADQALAFSGYVQEPSLCVVLLGERQICTNGQCQIFARQEMMFCPVNLPIVTQSISASENQPYLALSLQLDFELISQVIGQLPPQKISEATASRHKWVLENEIEECLIRLINLLNFPERIEFLTPLILRELYFYLLQSEQGDYLRSLLSKEGNIAKIARATEILAQQFTEPLNMAELAQRVGMSVAGFYAHFKNVTAMTPLQYQKSLRLNVAREKLQSGLSVSETAYQIGYESPSQFSREYKRQFGENPSSRGK</sequence>
<dbReference type="Gene3D" id="1.10.10.60">
    <property type="entry name" value="Homeodomain-like"/>
    <property type="match status" value="2"/>
</dbReference>
<evidence type="ECO:0000313" key="5">
    <source>
        <dbReference type="EMBL" id="AHG76140.1"/>
    </source>
</evidence>
<dbReference type="eggNOG" id="COG2207">
    <property type="taxonomic scope" value="Bacteria"/>
</dbReference>
<dbReference type="AlphaFoldDB" id="W0QE46"/>
<keyword evidence="6" id="KW-1185">Reference proteome</keyword>
<dbReference type="STRING" id="1433287.X808_16200"/>
<dbReference type="PROSITE" id="PS00041">
    <property type="entry name" value="HTH_ARAC_FAMILY_1"/>
    <property type="match status" value="1"/>
</dbReference>
<dbReference type="SUPFAM" id="SSF46689">
    <property type="entry name" value="Homeodomain-like"/>
    <property type="match status" value="2"/>
</dbReference>
<evidence type="ECO:0000259" key="4">
    <source>
        <dbReference type="PROSITE" id="PS01124"/>
    </source>
</evidence>
<evidence type="ECO:0000256" key="2">
    <source>
        <dbReference type="ARBA" id="ARBA00023125"/>
    </source>
</evidence>
<dbReference type="GO" id="GO:0043565">
    <property type="term" value="F:sequence-specific DNA binding"/>
    <property type="evidence" value="ECO:0007669"/>
    <property type="project" value="InterPro"/>
</dbReference>
<keyword evidence="1" id="KW-0805">Transcription regulation</keyword>
<dbReference type="PANTHER" id="PTHR43436:SF1">
    <property type="entry name" value="TRANSCRIPTIONAL REGULATORY PROTEIN"/>
    <property type="match status" value="1"/>
</dbReference>
<dbReference type="InterPro" id="IPR009594">
    <property type="entry name" value="Tscrpt_reg_HTH_AraC_N"/>
</dbReference>
<organism evidence="5 6">
    <name type="scientific">Mannheimia varigena USDA-ARS-USMARC-1296</name>
    <dbReference type="NCBI Taxonomy" id="1433287"/>
    <lineage>
        <taxon>Bacteria</taxon>
        <taxon>Pseudomonadati</taxon>
        <taxon>Pseudomonadota</taxon>
        <taxon>Gammaproteobacteria</taxon>
        <taxon>Pasteurellales</taxon>
        <taxon>Pasteurellaceae</taxon>
        <taxon>Mannheimia</taxon>
    </lineage>
</organism>
<reference evidence="5 6" key="1">
    <citation type="submission" date="2013-12" db="EMBL/GenBank/DDBJ databases">
        <title>Annotation of the Mannheimia varigena USDA-ARS-USMARC-1296 complete genome.</title>
        <authorList>
            <person name="Harhay G.P."/>
            <person name="Clawson M.L."/>
            <person name="Murray R.W."/>
            <person name="Lubbers B.V."/>
            <person name="Heaton M.P."/>
            <person name="Chitko-Mckown C.G."/>
            <person name="Harhay D.M."/>
            <person name="Smith T.P.L."/>
        </authorList>
    </citation>
    <scope>NUCLEOTIDE SEQUENCE [LARGE SCALE GENOMIC DNA]</scope>
    <source>
        <strain evidence="5 6">USDA-ARS-USMARC-1296</strain>
    </source>
</reference>
<dbReference type="SMART" id="SM00342">
    <property type="entry name" value="HTH_ARAC"/>
    <property type="match status" value="1"/>
</dbReference>
<feature type="domain" description="HTH araC/xylS-type" evidence="4">
    <location>
        <begin position="189"/>
        <end position="285"/>
    </location>
</feature>
<dbReference type="OrthoDB" id="34150at2"/>
<dbReference type="HOGENOM" id="CLU_000445_100_2_6"/>
<protein>
    <submittedName>
        <fullName evidence="5">AraC family transcriptional regulator</fullName>
    </submittedName>
</protein>
<dbReference type="KEGG" id="mvi:X808_16200"/>
<dbReference type="Proteomes" id="UP000066995">
    <property type="component" value="Chromosome"/>
</dbReference>
<dbReference type="EMBL" id="CP006943">
    <property type="protein sequence ID" value="AHG76140.1"/>
    <property type="molecule type" value="Genomic_DNA"/>
</dbReference>
<dbReference type="RefSeq" id="WP_025217839.1">
    <property type="nucleotide sequence ID" value="NZ_CP006943.1"/>
</dbReference>
<dbReference type="InterPro" id="IPR018060">
    <property type="entry name" value="HTH_AraC"/>
</dbReference>
<dbReference type="Pfam" id="PF12833">
    <property type="entry name" value="HTH_18"/>
    <property type="match status" value="1"/>
</dbReference>
<dbReference type="PROSITE" id="PS01124">
    <property type="entry name" value="HTH_ARAC_FAMILY_2"/>
    <property type="match status" value="1"/>
</dbReference>